<dbReference type="Proteomes" id="UP000656042">
    <property type="component" value="Unassembled WGS sequence"/>
</dbReference>
<dbReference type="AlphaFoldDB" id="A0A8J3FQT9"/>
<name>A0A8J3FQT9_9ACTN</name>
<gene>
    <name evidence="1" type="ORF">GCM10012284_42830</name>
</gene>
<evidence type="ECO:0000313" key="2">
    <source>
        <dbReference type="Proteomes" id="UP000656042"/>
    </source>
</evidence>
<proteinExistence type="predicted"/>
<reference evidence="1" key="1">
    <citation type="journal article" date="2014" name="Int. J. Syst. Evol. Microbiol.">
        <title>Complete genome sequence of Corynebacterium casei LMG S-19264T (=DSM 44701T), isolated from a smear-ripened cheese.</title>
        <authorList>
            <consortium name="US DOE Joint Genome Institute (JGI-PGF)"/>
            <person name="Walter F."/>
            <person name="Albersmeier A."/>
            <person name="Kalinowski J."/>
            <person name="Ruckert C."/>
        </authorList>
    </citation>
    <scope>NUCLEOTIDE SEQUENCE</scope>
    <source>
        <strain evidence="1">CGMCC 4.7299</strain>
    </source>
</reference>
<evidence type="ECO:0008006" key="3">
    <source>
        <dbReference type="Google" id="ProtNLM"/>
    </source>
</evidence>
<organism evidence="1 2">
    <name type="scientific">Mangrovihabitans endophyticus</name>
    <dbReference type="NCBI Taxonomy" id="1751298"/>
    <lineage>
        <taxon>Bacteria</taxon>
        <taxon>Bacillati</taxon>
        <taxon>Actinomycetota</taxon>
        <taxon>Actinomycetes</taxon>
        <taxon>Micromonosporales</taxon>
        <taxon>Micromonosporaceae</taxon>
        <taxon>Mangrovihabitans</taxon>
    </lineage>
</organism>
<keyword evidence="2" id="KW-1185">Reference proteome</keyword>
<dbReference type="RefSeq" id="WP_189081059.1">
    <property type="nucleotide sequence ID" value="NZ_BMMX01000022.1"/>
</dbReference>
<dbReference type="PANTHER" id="PTHR37489">
    <property type="entry name" value="DUF3500 DOMAIN-CONTAINING PROTEIN"/>
    <property type="match status" value="1"/>
</dbReference>
<comment type="caution">
    <text evidence="1">The sequence shown here is derived from an EMBL/GenBank/DDBJ whole genome shotgun (WGS) entry which is preliminary data.</text>
</comment>
<dbReference type="InterPro" id="IPR021889">
    <property type="entry name" value="DUF3500"/>
</dbReference>
<reference evidence="1" key="2">
    <citation type="submission" date="2020-09" db="EMBL/GenBank/DDBJ databases">
        <authorList>
            <person name="Sun Q."/>
            <person name="Zhou Y."/>
        </authorList>
    </citation>
    <scope>NUCLEOTIDE SEQUENCE</scope>
    <source>
        <strain evidence="1">CGMCC 4.7299</strain>
    </source>
</reference>
<dbReference type="Pfam" id="PF12006">
    <property type="entry name" value="DUF3500"/>
    <property type="match status" value="1"/>
</dbReference>
<evidence type="ECO:0000313" key="1">
    <source>
        <dbReference type="EMBL" id="GGL03678.1"/>
    </source>
</evidence>
<sequence length="301" mass="32592">MHTEATAFLAALTGAQRAEAARAFDDEAARRWIEYRPRPRPGLSLAALGETARKAAHRLLATGLSESAYAQAMTVIALEEVLDRREGWQRGRHSEDYRVVVFGEPGDDRWAWRFEGHHLSVTMTVVDQVIAPAPVFLGANPARVDVAGRPAVRPLGVEEDLGRELLAAMTPATRGRAVVAALAPPDVRTGTRPVAALQEPRGVPRQDLRPGERDLLDRLVGAHLGRLPAPLVPPARDLHFAWEGASGPGAPHYYRIQGDDLIIEFDNTTADGNHAHSVLRRPCGDFGGDILAAHHATAAHP</sequence>
<protein>
    <recommendedName>
        <fullName evidence="3">DUF3500 domain-containing protein</fullName>
    </recommendedName>
</protein>
<dbReference type="EMBL" id="BMMX01000022">
    <property type="protein sequence ID" value="GGL03678.1"/>
    <property type="molecule type" value="Genomic_DNA"/>
</dbReference>
<accession>A0A8J3FQT9</accession>
<dbReference type="PANTHER" id="PTHR37489:SF1">
    <property type="entry name" value="DUF3500 DOMAIN-CONTAINING PROTEIN"/>
    <property type="match status" value="1"/>
</dbReference>